<dbReference type="RefSeq" id="WP_037549269.1">
    <property type="nucleotide sequence ID" value="NZ_JBBLSD010000001.1"/>
</dbReference>
<gene>
    <name evidence="4" type="ORF">AL503_012215</name>
</gene>
<keyword evidence="1 4" id="KW-0378">Hydrolase</keyword>
<accession>A0A2K0A8Z8</accession>
<protein>
    <submittedName>
        <fullName evidence="4">Ribonucleoside hydrolase RihC</fullName>
    </submittedName>
</protein>
<dbReference type="Gene3D" id="3.90.245.10">
    <property type="entry name" value="Ribonucleoside hydrolase-like"/>
    <property type="match status" value="1"/>
</dbReference>
<dbReference type="GO" id="GO:0008477">
    <property type="term" value="F:purine nucleosidase activity"/>
    <property type="evidence" value="ECO:0007669"/>
    <property type="project" value="TreeGrafter"/>
</dbReference>
<evidence type="ECO:0000313" key="5">
    <source>
        <dbReference type="Proteomes" id="UP000053523"/>
    </source>
</evidence>
<dbReference type="GO" id="GO:0005829">
    <property type="term" value="C:cytosol"/>
    <property type="evidence" value="ECO:0007669"/>
    <property type="project" value="TreeGrafter"/>
</dbReference>
<dbReference type="InterPro" id="IPR001910">
    <property type="entry name" value="Inosine/uridine_hydrolase_dom"/>
</dbReference>
<name>A0A2K0A8Z8_STAHA</name>
<sequence>MTLPIIIDTDPGIDDAAALSVALSHPFFNVKMISTVNGNVNIEKTTANALKLKAFFNSDVPVHRGSAKPLINKAIDASQVHGESGMNGYDFPSISNDQLASTNSITAMKEILLHSNTPITLIALGPLTNIALLISTFPEVKDHIKEIVLMGGSSGRGNVTPLAEFNIYSDPEAAHIVFESDLPITMIGLDLARQSLLTHDYLASFEHMSRTSSMLYQIFQHYKEKDFAKGLKLYDVFTVLYLLDPESYETILASVRIELHGTLTKGATVVDYDSPYPNCKIVTSSLNKNYCSIFKDTIK</sequence>
<dbReference type="InterPro" id="IPR036452">
    <property type="entry name" value="Ribo_hydro-like"/>
</dbReference>
<dbReference type="AlphaFoldDB" id="A0A2K0A8Z8"/>
<organism evidence="4 5">
    <name type="scientific">Staphylococcus haemolyticus</name>
    <dbReference type="NCBI Taxonomy" id="1283"/>
    <lineage>
        <taxon>Bacteria</taxon>
        <taxon>Bacillati</taxon>
        <taxon>Bacillota</taxon>
        <taxon>Bacilli</taxon>
        <taxon>Bacillales</taxon>
        <taxon>Staphylococcaceae</taxon>
        <taxon>Staphylococcus</taxon>
    </lineage>
</organism>
<dbReference type="NCBIfam" id="NF008036">
    <property type="entry name" value="PRK10768.1"/>
    <property type="match status" value="1"/>
</dbReference>
<dbReference type="CDD" id="cd02651">
    <property type="entry name" value="nuc_hydro_IU_UC_XIUA"/>
    <property type="match status" value="1"/>
</dbReference>
<comment type="caution">
    <text evidence="4">The sequence shown here is derived from an EMBL/GenBank/DDBJ whole genome shotgun (WGS) entry which is preliminary data.</text>
</comment>
<evidence type="ECO:0000259" key="3">
    <source>
        <dbReference type="Pfam" id="PF01156"/>
    </source>
</evidence>
<evidence type="ECO:0000256" key="2">
    <source>
        <dbReference type="ARBA" id="ARBA00023295"/>
    </source>
</evidence>
<proteinExistence type="predicted"/>
<evidence type="ECO:0000256" key="1">
    <source>
        <dbReference type="ARBA" id="ARBA00022801"/>
    </source>
</evidence>
<dbReference type="PANTHER" id="PTHR12304">
    <property type="entry name" value="INOSINE-URIDINE PREFERRING NUCLEOSIDE HYDROLASE"/>
    <property type="match status" value="1"/>
</dbReference>
<reference evidence="4 5" key="1">
    <citation type="submission" date="2017-12" db="EMBL/GenBank/DDBJ databases">
        <title>FDA dAtabase for Regulatory Grade micrObial Sequences (FDA-ARGOS): Supporting development and validation of Infectious Disease Dx tests.</title>
        <authorList>
            <person name="Hoffmann M."/>
            <person name="Allard M."/>
            <person name="Evans P."/>
            <person name="Brown E."/>
            <person name="Tallon L."/>
            <person name="Sadzewicz L."/>
            <person name="Sengamalay N."/>
            <person name="Ott S."/>
            <person name="Godinez A."/>
            <person name="Nagaraj S."/>
            <person name="Vavikolanu K."/>
            <person name="Aluvathingal J."/>
            <person name="Nadendla S."/>
            <person name="Sichtig H."/>
        </authorList>
    </citation>
    <scope>NUCLEOTIDE SEQUENCE [LARGE SCALE GENOMIC DNA]</scope>
    <source>
        <strain evidence="4 5">FDAARGOS_148</strain>
    </source>
</reference>
<dbReference type="Pfam" id="PF01156">
    <property type="entry name" value="IU_nuc_hydro"/>
    <property type="match status" value="1"/>
</dbReference>
<dbReference type="GO" id="GO:0006152">
    <property type="term" value="P:purine nucleoside catabolic process"/>
    <property type="evidence" value="ECO:0007669"/>
    <property type="project" value="TreeGrafter"/>
</dbReference>
<dbReference type="SUPFAM" id="SSF53590">
    <property type="entry name" value="Nucleoside hydrolase"/>
    <property type="match status" value="1"/>
</dbReference>
<dbReference type="PANTHER" id="PTHR12304:SF15">
    <property type="entry name" value="NON-SPECIFIC RIBONUCLEOSIDE HYDROLASE RIHC"/>
    <property type="match status" value="1"/>
</dbReference>
<dbReference type="InterPro" id="IPR023186">
    <property type="entry name" value="IUNH"/>
</dbReference>
<dbReference type="Proteomes" id="UP000053523">
    <property type="component" value="Unassembled WGS sequence"/>
</dbReference>
<evidence type="ECO:0000313" key="4">
    <source>
        <dbReference type="EMBL" id="PNN21498.1"/>
    </source>
</evidence>
<keyword evidence="2" id="KW-0326">Glycosidase</keyword>
<dbReference type="EMBL" id="LORN02000015">
    <property type="protein sequence ID" value="PNN21498.1"/>
    <property type="molecule type" value="Genomic_DNA"/>
</dbReference>
<feature type="domain" description="Inosine/uridine-preferring nucleoside hydrolase" evidence="3">
    <location>
        <begin position="5"/>
        <end position="284"/>
    </location>
</feature>